<dbReference type="InterPro" id="IPR036890">
    <property type="entry name" value="HATPase_C_sf"/>
</dbReference>
<dbReference type="EMBL" id="CP060007">
    <property type="protein sequence ID" value="QNA44374.1"/>
    <property type="molecule type" value="Genomic_DNA"/>
</dbReference>
<organism evidence="1 2">
    <name type="scientific">Lacibacter sediminis</name>
    <dbReference type="NCBI Taxonomy" id="2760713"/>
    <lineage>
        <taxon>Bacteria</taxon>
        <taxon>Pseudomonadati</taxon>
        <taxon>Bacteroidota</taxon>
        <taxon>Chitinophagia</taxon>
        <taxon>Chitinophagales</taxon>
        <taxon>Chitinophagaceae</taxon>
        <taxon>Lacibacter</taxon>
    </lineage>
</organism>
<dbReference type="Gene3D" id="3.30.565.10">
    <property type="entry name" value="Histidine kinase-like ATPase, C-terminal domain"/>
    <property type="match status" value="1"/>
</dbReference>
<evidence type="ECO:0000313" key="2">
    <source>
        <dbReference type="Proteomes" id="UP000515344"/>
    </source>
</evidence>
<keyword evidence="1" id="KW-0418">Kinase</keyword>
<name>A0A7G5XFX1_9BACT</name>
<reference evidence="2" key="1">
    <citation type="submission" date="2020-08" db="EMBL/GenBank/DDBJ databases">
        <title>Lacibacter sp. S13-6-6 genome sequencing.</title>
        <authorList>
            <person name="Jin L."/>
        </authorList>
    </citation>
    <scope>NUCLEOTIDE SEQUENCE [LARGE SCALE GENOMIC DNA]</scope>
    <source>
        <strain evidence="2">S13-6-6</strain>
    </source>
</reference>
<evidence type="ECO:0000313" key="1">
    <source>
        <dbReference type="EMBL" id="QNA44374.1"/>
    </source>
</evidence>
<dbReference type="GO" id="GO:0016301">
    <property type="term" value="F:kinase activity"/>
    <property type="evidence" value="ECO:0007669"/>
    <property type="project" value="UniProtKB-KW"/>
</dbReference>
<keyword evidence="1" id="KW-0808">Transferase</keyword>
<dbReference type="SUPFAM" id="SSF55874">
    <property type="entry name" value="ATPase domain of HSP90 chaperone/DNA topoisomerase II/histidine kinase"/>
    <property type="match status" value="1"/>
</dbReference>
<gene>
    <name evidence="1" type="ORF">H4075_20290</name>
</gene>
<keyword evidence="2" id="KW-1185">Reference proteome</keyword>
<dbReference type="AlphaFoldDB" id="A0A7G5XFX1"/>
<dbReference type="KEGG" id="lacs:H4075_20290"/>
<sequence length="129" mass="14113">MKNQFALKQLVGHVAQSILPSAVSRNSFFVNDIAPDLQVSADRDVLASVLSNLLQTAVAQTESDCIRISAYEQQQQVFLQVNENGRCYNADIFTKMEQLMPMAAVLGGAVAITPAKNGLELALRFRTEV</sequence>
<dbReference type="RefSeq" id="WP_182802636.1">
    <property type="nucleotide sequence ID" value="NZ_CP060007.1"/>
</dbReference>
<proteinExistence type="predicted"/>
<accession>A0A7G5XFX1</accession>
<dbReference type="Proteomes" id="UP000515344">
    <property type="component" value="Chromosome"/>
</dbReference>
<protein>
    <submittedName>
        <fullName evidence="1">HAMP domain-containing histidine kinase</fullName>
    </submittedName>
</protein>